<keyword evidence="1" id="KW-0472">Membrane</keyword>
<comment type="caution">
    <text evidence="2">The sequence shown here is derived from an EMBL/GenBank/DDBJ whole genome shotgun (WGS) entry which is preliminary data.</text>
</comment>
<evidence type="ECO:0000313" key="3">
    <source>
        <dbReference type="Proteomes" id="UP001226434"/>
    </source>
</evidence>
<evidence type="ECO:0000256" key="1">
    <source>
        <dbReference type="SAM" id="Phobius"/>
    </source>
</evidence>
<sequence>MQIILALFLLLTDFIVSYLLVGSLKKKLMANENSYATEISIVVGFLAFVVILIGGGIIILLSFPFER</sequence>
<protein>
    <submittedName>
        <fullName evidence="2">Uncharacterized protein</fullName>
    </submittedName>
</protein>
<organism evidence="2 3">
    <name type="scientific">Pinibacter soli</name>
    <dbReference type="NCBI Taxonomy" id="3044211"/>
    <lineage>
        <taxon>Bacteria</taxon>
        <taxon>Pseudomonadati</taxon>
        <taxon>Bacteroidota</taxon>
        <taxon>Chitinophagia</taxon>
        <taxon>Chitinophagales</taxon>
        <taxon>Chitinophagaceae</taxon>
        <taxon>Pinibacter</taxon>
    </lineage>
</organism>
<feature type="transmembrane region" description="Helical" evidence="1">
    <location>
        <begin position="41"/>
        <end position="63"/>
    </location>
</feature>
<dbReference type="EMBL" id="JASBRG010000008">
    <property type="protein sequence ID" value="MDI3322583.1"/>
    <property type="molecule type" value="Genomic_DNA"/>
</dbReference>
<proteinExistence type="predicted"/>
<dbReference type="Proteomes" id="UP001226434">
    <property type="component" value="Unassembled WGS sequence"/>
</dbReference>
<dbReference type="RefSeq" id="WP_282336718.1">
    <property type="nucleotide sequence ID" value="NZ_JASBRG010000008.1"/>
</dbReference>
<reference evidence="2 3" key="1">
    <citation type="submission" date="2023-05" db="EMBL/GenBank/DDBJ databases">
        <title>Genome sequence of Pinibacter sp. MAH-24.</title>
        <authorList>
            <person name="Huq M.A."/>
        </authorList>
    </citation>
    <scope>NUCLEOTIDE SEQUENCE [LARGE SCALE GENOMIC DNA]</scope>
    <source>
        <strain evidence="2 3">MAH-24</strain>
    </source>
</reference>
<evidence type="ECO:0000313" key="2">
    <source>
        <dbReference type="EMBL" id="MDI3322583.1"/>
    </source>
</evidence>
<keyword evidence="1" id="KW-1133">Transmembrane helix</keyword>
<accession>A0ABT6RJ32</accession>
<name>A0ABT6RJ32_9BACT</name>
<keyword evidence="1" id="KW-0812">Transmembrane</keyword>
<keyword evidence="3" id="KW-1185">Reference proteome</keyword>
<gene>
    <name evidence="2" type="ORF">QJ048_22530</name>
</gene>